<evidence type="ECO:0000313" key="2">
    <source>
        <dbReference type="Proteomes" id="UP000034588"/>
    </source>
</evidence>
<sequence length="274" mass="30663">MRKIPLNEARNFQLGYIETIPTLREALEKAGLGAWGQEQAARNLGEAELDRATAQLEAVWARSLPSTPAGLLTEERGLYQAEFHAHLQHHIRAYRAGLRPRGSAEWWLKKEIRDSYERLFVTGREAAGKFGELTETEVKLLRKLRYQDFKYLRKFLDDLDAGRGVMDYARRMALYAAAGEQAYWAGYLCGLPQGAAVQWVLGEAEHCESCPELATGGPWKNGIYEPTDLLSRGLFPKSLKLACKRGCQCSLKAVRRPAGRRPPWKAGVGSTTVG</sequence>
<reference evidence="1 2" key="1">
    <citation type="journal article" date="2015" name="Nature">
        <title>rRNA introns, odd ribosomes, and small enigmatic genomes across a large radiation of phyla.</title>
        <authorList>
            <person name="Brown C.T."/>
            <person name="Hug L.A."/>
            <person name="Thomas B.C."/>
            <person name="Sharon I."/>
            <person name="Castelle C.J."/>
            <person name="Singh A."/>
            <person name="Wilkins M.J."/>
            <person name="Williams K.H."/>
            <person name="Banfield J.F."/>
        </authorList>
    </citation>
    <scope>NUCLEOTIDE SEQUENCE [LARGE SCALE GENOMIC DNA]</scope>
</reference>
<dbReference type="Proteomes" id="UP000034588">
    <property type="component" value="Unassembled WGS sequence"/>
</dbReference>
<gene>
    <name evidence="1" type="ORF">UY48_C0002G0032</name>
</gene>
<proteinExistence type="predicted"/>
<name>A0A0G1W3J9_9BACT</name>
<dbReference type="EMBL" id="LCQD01000002">
    <property type="protein sequence ID" value="KKW13341.1"/>
    <property type="molecule type" value="Genomic_DNA"/>
</dbReference>
<protein>
    <submittedName>
        <fullName evidence="1">Uncharacterized protein</fullName>
    </submittedName>
</protein>
<evidence type="ECO:0000313" key="1">
    <source>
        <dbReference type="EMBL" id="KKW13341.1"/>
    </source>
</evidence>
<organism evidence="1 2">
    <name type="scientific">Candidatus Gottesmanbacteria bacterium GW2011_GWB1_49_7</name>
    <dbReference type="NCBI Taxonomy" id="1618448"/>
    <lineage>
        <taxon>Bacteria</taxon>
        <taxon>Candidatus Gottesmaniibacteriota</taxon>
    </lineage>
</organism>
<comment type="caution">
    <text evidence="1">The sequence shown here is derived from an EMBL/GenBank/DDBJ whole genome shotgun (WGS) entry which is preliminary data.</text>
</comment>
<dbReference type="AlphaFoldDB" id="A0A0G1W3J9"/>
<accession>A0A0G1W3J9</accession>